<dbReference type="Pfam" id="PF00481">
    <property type="entry name" value="PP2C"/>
    <property type="match status" value="1"/>
</dbReference>
<protein>
    <recommendedName>
        <fullName evidence="1">PPM-type phosphatase domain-containing protein</fullName>
    </recommendedName>
</protein>
<organism evidence="2">
    <name type="scientific">Noccaea caerulescens</name>
    <name type="common">Alpine penny-cress</name>
    <name type="synonym">Thlaspi caerulescens</name>
    <dbReference type="NCBI Taxonomy" id="107243"/>
    <lineage>
        <taxon>Eukaryota</taxon>
        <taxon>Viridiplantae</taxon>
        <taxon>Streptophyta</taxon>
        <taxon>Embryophyta</taxon>
        <taxon>Tracheophyta</taxon>
        <taxon>Spermatophyta</taxon>
        <taxon>Magnoliopsida</taxon>
        <taxon>eudicotyledons</taxon>
        <taxon>Gunneridae</taxon>
        <taxon>Pentapetalae</taxon>
        <taxon>rosids</taxon>
        <taxon>malvids</taxon>
        <taxon>Brassicales</taxon>
        <taxon>Brassicaceae</taxon>
        <taxon>Coluteocarpeae</taxon>
        <taxon>Noccaea</taxon>
    </lineage>
</organism>
<dbReference type="InterPro" id="IPR036457">
    <property type="entry name" value="PPM-type-like_dom_sf"/>
</dbReference>
<evidence type="ECO:0000313" key="2">
    <source>
        <dbReference type="EMBL" id="JAU39458.1"/>
    </source>
</evidence>
<dbReference type="SUPFAM" id="SSF81606">
    <property type="entry name" value="PP2C-like"/>
    <property type="match status" value="1"/>
</dbReference>
<dbReference type="Gene3D" id="3.60.40.10">
    <property type="entry name" value="PPM-type phosphatase domain"/>
    <property type="match status" value="1"/>
</dbReference>
<proteinExistence type="predicted"/>
<dbReference type="EMBL" id="GEVK01013374">
    <property type="protein sequence ID" value="JAU39458.1"/>
    <property type="molecule type" value="Transcribed_RNA"/>
</dbReference>
<dbReference type="CDD" id="cd00143">
    <property type="entry name" value="PP2Cc"/>
    <property type="match status" value="1"/>
</dbReference>
<gene>
    <name evidence="2" type="ORF">LC_TR9606_c0_g1_i1_g.34001</name>
</gene>
<dbReference type="InterPro" id="IPR015655">
    <property type="entry name" value="PP2C"/>
</dbReference>
<sequence>MGFCMCLSSGGSTDRNQIYEVNDYGQENAVLYSEQHDVPQDVGSVSSLTGGKGFNQDAAILHLGYGTQDGALCGVFDGHGDQKYGQLVSRIVRNQLPSLLLGHMNNHSVTRDSKLICETAFLAMDKRILKFKKTLDCSSSGTAAVVAVKQGNQIMVANLGDSRAVMIRTSEMGETEVVQLTNDLKPSVPSEAERIRKRNGRVLALESEPHIKRVWLPHENAPGLAMSRSFGDFVLKSYGVIATPQVSTHQITPRDQFLLLASDGVWDVLSNEEVATVVMKSANESAAASAVTEAAANAWRQKYPTIKVDDISVVCLSLSTRNVNLRSSSTNMTKPSS</sequence>
<dbReference type="SMART" id="SM00332">
    <property type="entry name" value="PP2Cc"/>
    <property type="match status" value="1"/>
</dbReference>
<dbReference type="GO" id="GO:0004722">
    <property type="term" value="F:protein serine/threonine phosphatase activity"/>
    <property type="evidence" value="ECO:0007669"/>
    <property type="project" value="InterPro"/>
</dbReference>
<dbReference type="PROSITE" id="PS51746">
    <property type="entry name" value="PPM_2"/>
    <property type="match status" value="1"/>
</dbReference>
<accession>A0A1J3F5N9</accession>
<name>A0A1J3F5N9_NOCCA</name>
<dbReference type="SMART" id="SM00331">
    <property type="entry name" value="PP2C_SIG"/>
    <property type="match status" value="1"/>
</dbReference>
<reference evidence="2" key="1">
    <citation type="submission" date="2016-07" db="EMBL/GenBank/DDBJ databases">
        <title>De novo transcriptome assembly of four accessions of the metal hyperaccumulator plant Noccaea caerulescens.</title>
        <authorList>
            <person name="Blande D."/>
            <person name="Halimaa P."/>
            <person name="Tervahauta A.I."/>
            <person name="Aarts M.G."/>
            <person name="Karenlampi S.O."/>
        </authorList>
    </citation>
    <scope>NUCLEOTIDE SEQUENCE</scope>
</reference>
<dbReference type="InterPro" id="IPR001932">
    <property type="entry name" value="PPM-type_phosphatase-like_dom"/>
</dbReference>
<dbReference type="AlphaFoldDB" id="A0A1J3F5N9"/>
<feature type="domain" description="PPM-type phosphatase" evidence="1">
    <location>
        <begin position="41"/>
        <end position="318"/>
    </location>
</feature>
<dbReference type="PANTHER" id="PTHR47992">
    <property type="entry name" value="PROTEIN PHOSPHATASE"/>
    <property type="match status" value="1"/>
</dbReference>
<evidence type="ECO:0000259" key="1">
    <source>
        <dbReference type="PROSITE" id="PS51746"/>
    </source>
</evidence>